<evidence type="ECO:0000256" key="2">
    <source>
        <dbReference type="ARBA" id="ARBA00022723"/>
    </source>
</evidence>
<dbReference type="InterPro" id="IPR049940">
    <property type="entry name" value="GluQ/Sye"/>
</dbReference>
<dbReference type="PANTHER" id="PTHR43311:SF1">
    <property type="entry name" value="GLUTAMYL-Q TRNA(ASP) SYNTHETASE"/>
    <property type="match status" value="1"/>
</dbReference>
<dbReference type="Gene3D" id="3.40.50.620">
    <property type="entry name" value="HUPs"/>
    <property type="match status" value="1"/>
</dbReference>
<sequence length="316" mass="34336">MSRGGFGRFAPSPSGVMHFGNLRTAVAAYLFAKSSGREFLVRIEDIDTGRSRPSFAAQSLADLAALGIVSDRRVVYQSQRHQLYQVALEQLVQKGLVYECYCSRADIAAAASAPHGKPGIYPGICRDLSDSEREAKRTALAAQGRQPALRLRAPQGVEYTVKDSLLGPLTGLLHDFVLRRTDGDWAYQLVVVVDDINQGVDQIVRGADLASSAPVQAWLTEILGGYPAAYAHVPLVMNAQGQRLAKRDKSVTRPELNALGWSDQKILLKVLETLGWSAAKTDATALLTLPTEEILNHALASWSPENLPAEPVIFHP</sequence>
<dbReference type="NCBIfam" id="NF004314">
    <property type="entry name" value="PRK05710.1-3"/>
    <property type="match status" value="1"/>
</dbReference>
<dbReference type="NCBIfam" id="TIGR03838">
    <property type="entry name" value="queuosine_YadB"/>
    <property type="match status" value="1"/>
</dbReference>
<comment type="caution">
    <text evidence="9">The sequence shown here is derived from an EMBL/GenBank/DDBJ whole genome shotgun (WGS) entry which is preliminary data.</text>
</comment>
<comment type="cofactor">
    <cofactor evidence="7">
        <name>Zn(2+)</name>
        <dbReference type="ChEBI" id="CHEBI:29105"/>
    </cofactor>
    <text evidence="7">Binds 1 zinc ion per subunit.</text>
</comment>
<dbReference type="EC" id="6.1.1.-" evidence="7"/>
<organism evidence="9 10">
    <name type="scientific">Mobiluncus curtisii</name>
    <dbReference type="NCBI Taxonomy" id="2051"/>
    <lineage>
        <taxon>Bacteria</taxon>
        <taxon>Bacillati</taxon>
        <taxon>Actinomycetota</taxon>
        <taxon>Actinomycetes</taxon>
        <taxon>Actinomycetales</taxon>
        <taxon>Actinomycetaceae</taxon>
        <taxon>Mobiluncus</taxon>
    </lineage>
</organism>
<keyword evidence="4 7" id="KW-0862">Zinc</keyword>
<proteinExistence type="inferred from homology"/>
<keyword evidence="5 7" id="KW-0067">ATP-binding</keyword>
<comment type="function">
    <text evidence="7">Catalyzes the tRNA-independent activation of glutamate in presence of ATP and the subsequent transfer of glutamate onto a tRNA(Asp). Glutamate is transferred on the 2-amino-5-(4,5-dihydroxy-2-cyclopenten-1-yl) moiety of the queuosine in the wobble position of the QUC anticodon.</text>
</comment>
<evidence type="ECO:0000313" key="10">
    <source>
        <dbReference type="Proteomes" id="UP000553981"/>
    </source>
</evidence>
<keyword evidence="2 7" id="KW-0479">Metal-binding</keyword>
<name>A0A7Y0UFZ6_9ACTO</name>
<dbReference type="GO" id="GO:0004818">
    <property type="term" value="F:glutamate-tRNA ligase activity"/>
    <property type="evidence" value="ECO:0007669"/>
    <property type="project" value="TreeGrafter"/>
</dbReference>
<dbReference type="GO" id="GO:0005829">
    <property type="term" value="C:cytosol"/>
    <property type="evidence" value="ECO:0007669"/>
    <property type="project" value="TreeGrafter"/>
</dbReference>
<feature type="short sequence motif" description="'HIGH' region" evidence="7">
    <location>
        <begin position="11"/>
        <end position="21"/>
    </location>
</feature>
<feature type="binding site" evidence="7">
    <location>
        <position position="102"/>
    </location>
    <ligand>
        <name>Zn(2+)</name>
        <dbReference type="ChEBI" id="CHEBI:29105"/>
    </ligand>
</feature>
<reference evidence="9 10" key="1">
    <citation type="submission" date="2020-04" db="EMBL/GenBank/DDBJ databases">
        <title>Antimicrobial susceptibility and clonality of vaginal-derived multi-drug resistant Mobiluncus isolates in China.</title>
        <authorList>
            <person name="Zhang X."/>
        </authorList>
    </citation>
    <scope>NUCLEOTIDE SEQUENCE [LARGE SCALE GENOMIC DNA]</scope>
    <source>
        <strain evidence="9 10">19</strain>
    </source>
</reference>
<evidence type="ECO:0000256" key="5">
    <source>
        <dbReference type="ARBA" id="ARBA00022840"/>
    </source>
</evidence>
<dbReference type="NCBIfam" id="NF004315">
    <property type="entry name" value="PRK05710.1-4"/>
    <property type="match status" value="1"/>
</dbReference>
<keyword evidence="6 7" id="KW-0030">Aminoacyl-tRNA synthetase</keyword>
<feature type="domain" description="Glutamyl/glutaminyl-tRNA synthetase class Ib catalytic" evidence="8">
    <location>
        <begin position="8"/>
        <end position="282"/>
    </location>
</feature>
<feature type="binding site" evidence="7">
    <location>
        <position position="125"/>
    </location>
    <ligand>
        <name>Zn(2+)</name>
        <dbReference type="ChEBI" id="CHEBI:29105"/>
    </ligand>
</feature>
<evidence type="ECO:0000256" key="7">
    <source>
        <dbReference type="HAMAP-Rule" id="MF_01428"/>
    </source>
</evidence>
<protein>
    <recommendedName>
        <fullName evidence="7">Glutamyl-Q tRNA(Asp) synthetase</fullName>
        <shortName evidence="7">Glu-Q-RSs</shortName>
        <ecNumber evidence="7">6.1.1.-</ecNumber>
    </recommendedName>
</protein>
<feature type="binding site" evidence="7">
    <location>
        <position position="44"/>
    </location>
    <ligand>
        <name>L-glutamate</name>
        <dbReference type="ChEBI" id="CHEBI:29985"/>
    </ligand>
</feature>
<evidence type="ECO:0000259" key="8">
    <source>
        <dbReference type="Pfam" id="PF00749"/>
    </source>
</evidence>
<feature type="binding site" evidence="7">
    <location>
        <position position="205"/>
    </location>
    <ligand>
        <name>L-glutamate</name>
        <dbReference type="ChEBI" id="CHEBI:29985"/>
    </ligand>
</feature>
<dbReference type="Proteomes" id="UP000553981">
    <property type="component" value="Unassembled WGS sequence"/>
</dbReference>
<feature type="binding site" evidence="7">
    <location>
        <position position="121"/>
    </location>
    <ligand>
        <name>Zn(2+)</name>
        <dbReference type="ChEBI" id="CHEBI:29105"/>
    </ligand>
</feature>
<evidence type="ECO:0000313" key="9">
    <source>
        <dbReference type="EMBL" id="NMW86420.1"/>
    </source>
</evidence>
<comment type="similarity">
    <text evidence="7">Belongs to the class-I aminoacyl-tRNA synthetase family. GluQ subfamily.</text>
</comment>
<evidence type="ECO:0000256" key="6">
    <source>
        <dbReference type="ARBA" id="ARBA00023146"/>
    </source>
</evidence>
<feature type="binding site" evidence="7">
    <location>
        <begin position="8"/>
        <end position="12"/>
    </location>
    <ligand>
        <name>L-glutamate</name>
        <dbReference type="ChEBI" id="CHEBI:29985"/>
    </ligand>
</feature>
<dbReference type="InterPro" id="IPR000924">
    <property type="entry name" value="Glu/Gln-tRNA-synth"/>
</dbReference>
<dbReference type="InterPro" id="IPR020058">
    <property type="entry name" value="Glu/Gln-tRNA-synth_Ib_cat-dom"/>
</dbReference>
<dbReference type="SUPFAM" id="SSF52374">
    <property type="entry name" value="Nucleotidylyl transferase"/>
    <property type="match status" value="1"/>
</dbReference>
<evidence type="ECO:0000256" key="4">
    <source>
        <dbReference type="ARBA" id="ARBA00022833"/>
    </source>
</evidence>
<keyword evidence="1 7" id="KW-0436">Ligase</keyword>
<dbReference type="InterPro" id="IPR014729">
    <property type="entry name" value="Rossmann-like_a/b/a_fold"/>
</dbReference>
<feature type="binding site" evidence="7">
    <location>
        <position position="187"/>
    </location>
    <ligand>
        <name>L-glutamate</name>
        <dbReference type="ChEBI" id="CHEBI:29985"/>
    </ligand>
</feature>
<dbReference type="Pfam" id="PF00749">
    <property type="entry name" value="tRNA-synt_1c"/>
    <property type="match status" value="1"/>
</dbReference>
<dbReference type="InterPro" id="IPR022380">
    <property type="entry name" value="Glu-Q_tRNA(Asp)_Synthase"/>
</dbReference>
<dbReference type="HAMAP" id="MF_01428">
    <property type="entry name" value="Glu_Q_tRNA_synth"/>
    <property type="match status" value="1"/>
</dbReference>
<evidence type="ECO:0000256" key="1">
    <source>
        <dbReference type="ARBA" id="ARBA00022598"/>
    </source>
</evidence>
<feature type="binding site" evidence="7">
    <location>
        <position position="246"/>
    </location>
    <ligand>
        <name>ATP</name>
        <dbReference type="ChEBI" id="CHEBI:30616"/>
    </ligand>
</feature>
<keyword evidence="3 7" id="KW-0547">Nucleotide-binding</keyword>
<dbReference type="GO" id="GO:0006400">
    <property type="term" value="P:tRNA modification"/>
    <property type="evidence" value="ECO:0007669"/>
    <property type="project" value="InterPro"/>
</dbReference>
<dbReference type="PANTHER" id="PTHR43311">
    <property type="entry name" value="GLUTAMATE--TRNA LIGASE"/>
    <property type="match status" value="1"/>
</dbReference>
<dbReference type="PRINTS" id="PR00987">
    <property type="entry name" value="TRNASYNTHGLU"/>
</dbReference>
<dbReference type="EMBL" id="JABCUI010000001">
    <property type="protein sequence ID" value="NMW86420.1"/>
    <property type="molecule type" value="Genomic_DNA"/>
</dbReference>
<dbReference type="GO" id="GO:0006424">
    <property type="term" value="P:glutamyl-tRNA aminoacylation"/>
    <property type="evidence" value="ECO:0007669"/>
    <property type="project" value="InterPro"/>
</dbReference>
<gene>
    <name evidence="7 9" type="primary">gluQ</name>
    <name evidence="9" type="ORF">HHJ67_01415</name>
</gene>
<feature type="binding site" evidence="7">
    <location>
        <position position="100"/>
    </location>
    <ligand>
        <name>Zn(2+)</name>
        <dbReference type="ChEBI" id="CHEBI:29105"/>
    </ligand>
</feature>
<dbReference type="GO" id="GO:0005524">
    <property type="term" value="F:ATP binding"/>
    <property type="evidence" value="ECO:0007669"/>
    <property type="project" value="UniProtKB-KW"/>
</dbReference>
<dbReference type="GO" id="GO:0008270">
    <property type="term" value="F:zinc ion binding"/>
    <property type="evidence" value="ECO:0007669"/>
    <property type="project" value="UniProtKB-UniRule"/>
</dbReference>
<dbReference type="AlphaFoldDB" id="A0A7Y0UFZ6"/>
<feature type="short sequence motif" description="'KMSKS' region" evidence="7">
    <location>
        <begin position="243"/>
        <end position="247"/>
    </location>
</feature>
<dbReference type="RefSeq" id="WP_081458834.1">
    <property type="nucleotide sequence ID" value="NZ_JABCUI010000001.1"/>
</dbReference>
<evidence type="ECO:0000256" key="3">
    <source>
        <dbReference type="ARBA" id="ARBA00022741"/>
    </source>
</evidence>
<accession>A0A7Y0UFZ6</accession>